<evidence type="ECO:0000256" key="3">
    <source>
        <dbReference type="ARBA" id="ARBA00023136"/>
    </source>
</evidence>
<protein>
    <submittedName>
        <fullName evidence="5">Photosystem II protein PsbQ</fullName>
    </submittedName>
</protein>
<dbReference type="Pfam" id="PF05757">
    <property type="entry name" value="PsbQ"/>
    <property type="match status" value="1"/>
</dbReference>
<dbReference type="GO" id="GO:0019898">
    <property type="term" value="C:extrinsic component of membrane"/>
    <property type="evidence" value="ECO:0007669"/>
    <property type="project" value="InterPro"/>
</dbReference>
<evidence type="ECO:0000256" key="2">
    <source>
        <dbReference type="ARBA" id="ARBA00023078"/>
    </source>
</evidence>
<keyword evidence="3" id="KW-0472">Membrane</keyword>
<evidence type="ECO:0000256" key="1">
    <source>
        <dbReference type="ARBA" id="ARBA00004370"/>
    </source>
</evidence>
<dbReference type="GO" id="GO:0009654">
    <property type="term" value="C:photosystem II oxygen evolving complex"/>
    <property type="evidence" value="ECO:0007669"/>
    <property type="project" value="InterPro"/>
</dbReference>
<sequence length="156" mass="17160">MVMRSYRSILALILAMVATVLVSCGSPTVKAPPSYSAEQIVQIQKLASTVEALRDKMPVLADKIQNQNWTDVGTYIHGPMGELRRNVSYLTRELLPQDQKAVSSSATDLFSSLQNIDVAATKGNYQVAVQNYQAAMKDFDDILQLLPKQRGSAVSR</sequence>
<dbReference type="InterPro" id="IPR017487">
    <property type="entry name" value="PSII_PsbQ_cyanobac"/>
</dbReference>
<dbReference type="GO" id="GO:0005509">
    <property type="term" value="F:calcium ion binding"/>
    <property type="evidence" value="ECO:0007669"/>
    <property type="project" value="InterPro"/>
</dbReference>
<dbReference type="NCBIfam" id="TIGR03042">
    <property type="entry name" value="PS_II_psbQ_bact"/>
    <property type="match status" value="1"/>
</dbReference>
<dbReference type="InterPro" id="IPR023222">
    <property type="entry name" value="PsbQ-like_dom_sf"/>
</dbReference>
<dbReference type="Proteomes" id="UP000753908">
    <property type="component" value="Unassembled WGS sequence"/>
</dbReference>
<comment type="caution">
    <text evidence="5">The sequence shown here is derived from an EMBL/GenBank/DDBJ whole genome shotgun (WGS) entry which is preliminary data.</text>
</comment>
<dbReference type="AlphaFoldDB" id="A0A951PM58"/>
<dbReference type="InterPro" id="IPR008797">
    <property type="entry name" value="PSII_PsbQ"/>
</dbReference>
<dbReference type="Gene3D" id="1.20.120.290">
    <property type="entry name" value="Oxygen-evolving enhancer protein 3 (PsbQ), four-helix up-down bundle"/>
    <property type="match status" value="1"/>
</dbReference>
<dbReference type="PROSITE" id="PS51257">
    <property type="entry name" value="PROKAR_LIPOPROTEIN"/>
    <property type="match status" value="1"/>
</dbReference>
<feature type="chain" id="PRO_5037170818" evidence="4">
    <location>
        <begin position="32"/>
        <end position="156"/>
    </location>
</feature>
<comment type="subcellular location">
    <subcellularLocation>
        <location evidence="1">Membrane</location>
    </subcellularLocation>
</comment>
<evidence type="ECO:0000256" key="4">
    <source>
        <dbReference type="SAM" id="SignalP"/>
    </source>
</evidence>
<dbReference type="EMBL" id="JAHHIF010000026">
    <property type="protein sequence ID" value="MBW4546505.1"/>
    <property type="molecule type" value="Genomic_DNA"/>
</dbReference>
<name>A0A951PM58_9CYAN</name>
<accession>A0A951PM58</accession>
<evidence type="ECO:0000313" key="6">
    <source>
        <dbReference type="Proteomes" id="UP000753908"/>
    </source>
</evidence>
<dbReference type="GO" id="GO:0015979">
    <property type="term" value="P:photosynthesis"/>
    <property type="evidence" value="ECO:0007669"/>
    <property type="project" value="InterPro"/>
</dbReference>
<gene>
    <name evidence="5" type="primary">psbQ</name>
    <name evidence="5" type="ORF">KME25_18965</name>
</gene>
<organism evidence="5 6">
    <name type="scientific">Symplocastrum torsivum CPER-KK1</name>
    <dbReference type="NCBI Taxonomy" id="450513"/>
    <lineage>
        <taxon>Bacteria</taxon>
        <taxon>Bacillati</taxon>
        <taxon>Cyanobacteriota</taxon>
        <taxon>Cyanophyceae</taxon>
        <taxon>Oscillatoriophycideae</taxon>
        <taxon>Oscillatoriales</taxon>
        <taxon>Microcoleaceae</taxon>
        <taxon>Symplocastrum</taxon>
    </lineage>
</organism>
<evidence type="ECO:0000313" key="5">
    <source>
        <dbReference type="EMBL" id="MBW4546505.1"/>
    </source>
</evidence>
<reference evidence="5" key="2">
    <citation type="journal article" date="2022" name="Microbiol. Resour. Announc.">
        <title>Metagenome Sequencing to Explore Phylogenomics of Terrestrial Cyanobacteria.</title>
        <authorList>
            <person name="Ward R.D."/>
            <person name="Stajich J.E."/>
            <person name="Johansen J.R."/>
            <person name="Huntemann M."/>
            <person name="Clum A."/>
            <person name="Foster B."/>
            <person name="Foster B."/>
            <person name="Roux S."/>
            <person name="Palaniappan K."/>
            <person name="Varghese N."/>
            <person name="Mukherjee S."/>
            <person name="Reddy T.B.K."/>
            <person name="Daum C."/>
            <person name="Copeland A."/>
            <person name="Chen I.A."/>
            <person name="Ivanova N.N."/>
            <person name="Kyrpides N.C."/>
            <person name="Shapiro N."/>
            <person name="Eloe-Fadrosh E.A."/>
            <person name="Pietrasiak N."/>
        </authorList>
    </citation>
    <scope>NUCLEOTIDE SEQUENCE</scope>
    <source>
        <strain evidence="5">CPER-KK1</strain>
    </source>
</reference>
<keyword evidence="4" id="KW-0732">Signal</keyword>
<proteinExistence type="predicted"/>
<reference evidence="5" key="1">
    <citation type="submission" date="2021-05" db="EMBL/GenBank/DDBJ databases">
        <authorList>
            <person name="Pietrasiak N."/>
            <person name="Ward R."/>
            <person name="Stajich J.E."/>
            <person name="Kurbessoian T."/>
        </authorList>
    </citation>
    <scope>NUCLEOTIDE SEQUENCE</scope>
    <source>
        <strain evidence="5">CPER-KK1</strain>
    </source>
</reference>
<feature type="signal peptide" evidence="4">
    <location>
        <begin position="1"/>
        <end position="31"/>
    </location>
</feature>
<dbReference type="SUPFAM" id="SSF101112">
    <property type="entry name" value="Oxygen-evolving enhancer protein 3"/>
    <property type="match status" value="1"/>
</dbReference>
<keyword evidence="2" id="KW-0793">Thylakoid</keyword>